<dbReference type="Proteomes" id="UP000254101">
    <property type="component" value="Unassembled WGS sequence"/>
</dbReference>
<name>A0A395LGN8_9SPHN</name>
<proteinExistence type="predicted"/>
<dbReference type="InterPro" id="IPR007263">
    <property type="entry name" value="DCC1-like"/>
</dbReference>
<evidence type="ECO:0000313" key="1">
    <source>
        <dbReference type="EMBL" id="RDS75739.1"/>
    </source>
</evidence>
<accession>A0A395LGN8</accession>
<dbReference type="PANTHER" id="PTHR33639">
    <property type="entry name" value="THIOL-DISULFIDE OXIDOREDUCTASE DCC"/>
    <property type="match status" value="1"/>
</dbReference>
<organism evidence="1 2">
    <name type="scientific">Alteriqipengyuania lutimaris</name>
    <dbReference type="NCBI Taxonomy" id="1538146"/>
    <lineage>
        <taxon>Bacteria</taxon>
        <taxon>Pseudomonadati</taxon>
        <taxon>Pseudomonadota</taxon>
        <taxon>Alphaproteobacteria</taxon>
        <taxon>Sphingomonadales</taxon>
        <taxon>Erythrobacteraceae</taxon>
        <taxon>Alteriqipengyuania</taxon>
    </lineage>
</organism>
<dbReference type="Pfam" id="PF04134">
    <property type="entry name" value="DCC1-like"/>
    <property type="match status" value="1"/>
</dbReference>
<keyword evidence="2" id="KW-1185">Reference proteome</keyword>
<dbReference type="RefSeq" id="WP_115493007.1">
    <property type="nucleotide sequence ID" value="NZ_JACHWW010000002.1"/>
</dbReference>
<sequence>MSNHTPHHTPNHTQSDLATFAPYSYREDPAVPDFDDSRAVFVFDHHCVLCGTGVGFIMKHDHARAIAFTSAQQGLGEALCRHYGIDWDETYLLVRNGRPYVKFDGYFEVARAMGRLWRLATVFRIIPNVILDPVYDLVANNRYKWFGKTEQACQVLSEDQRARLI</sequence>
<dbReference type="EMBL" id="QRBB01000002">
    <property type="protein sequence ID" value="RDS75739.1"/>
    <property type="molecule type" value="Genomic_DNA"/>
</dbReference>
<dbReference type="OrthoDB" id="9785438at2"/>
<dbReference type="AlphaFoldDB" id="A0A395LGN8"/>
<evidence type="ECO:0000313" key="2">
    <source>
        <dbReference type="Proteomes" id="UP000254101"/>
    </source>
</evidence>
<reference evidence="1 2" key="1">
    <citation type="submission" date="2018-07" db="EMBL/GenBank/DDBJ databases">
        <title>Erythrobacter nanhaiensis sp. nov., a novel member of the genus Erythrobacter isolated from the South China Sea.</title>
        <authorList>
            <person name="Chen X."/>
            <person name="Liu J."/>
        </authorList>
    </citation>
    <scope>NUCLEOTIDE SEQUENCE [LARGE SCALE GENOMIC DNA]</scope>
    <source>
        <strain evidence="1 2">S-5</strain>
    </source>
</reference>
<dbReference type="GO" id="GO:0015035">
    <property type="term" value="F:protein-disulfide reductase activity"/>
    <property type="evidence" value="ECO:0007669"/>
    <property type="project" value="InterPro"/>
</dbReference>
<comment type="caution">
    <text evidence="1">The sequence shown here is derived from an EMBL/GenBank/DDBJ whole genome shotgun (WGS) entry which is preliminary data.</text>
</comment>
<protein>
    <submittedName>
        <fullName evidence="1">DUF393 domain-containing protein</fullName>
    </submittedName>
</protein>
<dbReference type="InterPro" id="IPR052927">
    <property type="entry name" value="DCC_oxidoreductase"/>
</dbReference>
<dbReference type="PANTHER" id="PTHR33639:SF2">
    <property type="entry name" value="DUF393 DOMAIN-CONTAINING PROTEIN"/>
    <property type="match status" value="1"/>
</dbReference>
<gene>
    <name evidence="1" type="ORF">DL238_13630</name>
</gene>